<dbReference type="PANTHER" id="PTHR48085">
    <property type="entry name" value="CADMIUM/ZINC-TRANSPORTING ATPASE HMA2-RELATED"/>
    <property type="match status" value="1"/>
</dbReference>
<accession>A0A7G7VH66</accession>
<evidence type="ECO:0000256" key="2">
    <source>
        <dbReference type="SAM" id="Phobius"/>
    </source>
</evidence>
<dbReference type="GO" id="GO:0016020">
    <property type="term" value="C:membrane"/>
    <property type="evidence" value="ECO:0007669"/>
    <property type="project" value="TreeGrafter"/>
</dbReference>
<dbReference type="AlphaFoldDB" id="A0A7G7VH66"/>
<dbReference type="RefSeq" id="WP_185979669.1">
    <property type="nucleotide sequence ID" value="NZ_CP060204.1"/>
</dbReference>
<dbReference type="GO" id="GO:0015086">
    <property type="term" value="F:cadmium ion transmembrane transporter activity"/>
    <property type="evidence" value="ECO:0007669"/>
    <property type="project" value="TreeGrafter"/>
</dbReference>
<dbReference type="InterPro" id="IPR023214">
    <property type="entry name" value="HAD_sf"/>
</dbReference>
<evidence type="ECO:0000313" key="3">
    <source>
        <dbReference type="EMBL" id="QNH53459.1"/>
    </source>
</evidence>
<dbReference type="PANTHER" id="PTHR48085:SF5">
    <property type="entry name" value="CADMIUM_ZINC-TRANSPORTING ATPASE HMA4-RELATED"/>
    <property type="match status" value="1"/>
</dbReference>
<organism evidence="3 4">
    <name type="scientific">Selenomonas timonae</name>
    <dbReference type="NCBI Taxonomy" id="2754044"/>
    <lineage>
        <taxon>Bacteria</taxon>
        <taxon>Bacillati</taxon>
        <taxon>Bacillota</taxon>
        <taxon>Negativicutes</taxon>
        <taxon>Selenomonadales</taxon>
        <taxon>Selenomonadaceae</taxon>
        <taxon>Selenomonas</taxon>
    </lineage>
</organism>
<dbReference type="SUPFAM" id="SSF56784">
    <property type="entry name" value="HAD-like"/>
    <property type="match status" value="1"/>
</dbReference>
<dbReference type="InterPro" id="IPR051014">
    <property type="entry name" value="Cation_Transport_ATPase_IB"/>
</dbReference>
<gene>
    <name evidence="3" type="ORF">H1B31_05940</name>
</gene>
<feature type="transmembrane region" description="Helical" evidence="2">
    <location>
        <begin position="9"/>
        <end position="25"/>
    </location>
</feature>
<comment type="similarity">
    <text evidence="1">Belongs to the cation transport ATPase (P-type) (TC 3.A.3) family. Type IB subfamily.</text>
</comment>
<name>A0A7G7VH66_9FIRM</name>
<evidence type="ECO:0000313" key="4">
    <source>
        <dbReference type="Proteomes" id="UP000515480"/>
    </source>
</evidence>
<keyword evidence="2" id="KW-0812">Transmembrane</keyword>
<protein>
    <submittedName>
        <fullName evidence="3">Uncharacterized protein</fullName>
    </submittedName>
</protein>
<feature type="transmembrane region" description="Helical" evidence="2">
    <location>
        <begin position="213"/>
        <end position="231"/>
    </location>
</feature>
<dbReference type="Gene3D" id="3.40.50.1000">
    <property type="entry name" value="HAD superfamily/HAD-like"/>
    <property type="match status" value="1"/>
</dbReference>
<reference evidence="3 4" key="1">
    <citation type="submission" date="2020-07" db="EMBL/GenBank/DDBJ databases">
        <title>Complete genome and description of Selenomonas timonensis sp. nov., a new bacterium isolated from a gingivitis subject.</title>
        <authorList>
            <person name="Antezack A."/>
        </authorList>
    </citation>
    <scope>NUCLEOTIDE SEQUENCE [LARGE SCALE GENOMIC DNA]</scope>
    <source>
        <strain evidence="3 4">Marseille-Q3039</strain>
    </source>
</reference>
<dbReference type="EMBL" id="CP060204">
    <property type="protein sequence ID" value="QNH53459.1"/>
    <property type="molecule type" value="Genomic_DNA"/>
</dbReference>
<keyword evidence="4" id="KW-1185">Reference proteome</keyword>
<dbReference type="InterPro" id="IPR036412">
    <property type="entry name" value="HAD-like_sf"/>
</dbReference>
<evidence type="ECO:0000256" key="1">
    <source>
        <dbReference type="ARBA" id="ARBA00006024"/>
    </source>
</evidence>
<proteinExistence type="inferred from homology"/>
<sequence>MHSISNNKALLKLYAVALVFAVLIYCGTGDLIRAFTALLAFSPYAFVHAKPMAVSAAAGWLTAHGIRIRTSATLEQLSHMENIAFTTGAIAPTGTMQTDAPQLMDKLRRMGMHPVLLPPIGTSDAAQLAAQAGIRDIRTALPPSNDPFAVSTAYIQGSTDNRSASEKACLHIVLGSSAASDADIICASDDLSQLPLLLRTAHQLRQKIEQNAIFGYTMNFIGIGLAAVGILSPFGGALWHAASTALILLNTESLHLAQVYEKKFAFSKAV</sequence>
<keyword evidence="2" id="KW-1133">Transmembrane helix</keyword>
<dbReference type="Proteomes" id="UP000515480">
    <property type="component" value="Chromosome"/>
</dbReference>
<dbReference type="KEGG" id="stim:H1B31_05940"/>
<keyword evidence="2" id="KW-0472">Membrane</keyword>